<dbReference type="AlphaFoldDB" id="K4KZ59"/>
<keyword evidence="5 7" id="KW-0807">Transducer</keyword>
<gene>
    <name evidence="11" type="ordered locus">M5M_10030</name>
</gene>
<dbReference type="SMART" id="SM00283">
    <property type="entry name" value="MA"/>
    <property type="match status" value="1"/>
</dbReference>
<dbReference type="OrthoDB" id="2489132at2"/>
<comment type="similarity">
    <text evidence="6">Belongs to the methyl-accepting chemotaxis (MCP) protein family.</text>
</comment>
<reference evidence="11 12" key="1">
    <citation type="journal article" date="2013" name="Genome Announc.">
        <title>Complete genome sequence of Simiduia agarivorans SA1(T), a marine bacterium able to degrade a variety of polysaccharides.</title>
        <authorList>
            <person name="Lin S.Y."/>
            <person name="Shieh W.Y."/>
            <person name="Chen J.S."/>
            <person name="Tang S.L."/>
        </authorList>
    </citation>
    <scope>NUCLEOTIDE SEQUENCE [LARGE SCALE GENOMIC DNA]</scope>
    <source>
        <strain evidence="12">DSM 21679 / JCM 13881 / BCRC 17597 / SA1</strain>
    </source>
</reference>
<feature type="compositionally biased region" description="Low complexity" evidence="8">
    <location>
        <begin position="254"/>
        <end position="273"/>
    </location>
</feature>
<feature type="region of interest" description="Disordered" evidence="8">
    <location>
        <begin position="248"/>
        <end position="303"/>
    </location>
</feature>
<feature type="transmembrane region" description="Helical" evidence="9">
    <location>
        <begin position="43"/>
        <end position="61"/>
    </location>
</feature>
<proteinExistence type="inferred from homology"/>
<organism evidence="11 12">
    <name type="scientific">Simiduia agarivorans (strain DSM 21679 / JCM 13881 / BCRC 17597 / SA1)</name>
    <dbReference type="NCBI Taxonomy" id="1117647"/>
    <lineage>
        <taxon>Bacteria</taxon>
        <taxon>Pseudomonadati</taxon>
        <taxon>Pseudomonadota</taxon>
        <taxon>Gammaproteobacteria</taxon>
        <taxon>Cellvibrionales</taxon>
        <taxon>Cellvibrionaceae</taxon>
        <taxon>Simiduia</taxon>
    </lineage>
</organism>
<evidence type="ECO:0000256" key="5">
    <source>
        <dbReference type="ARBA" id="ARBA00023224"/>
    </source>
</evidence>
<dbReference type="GO" id="GO:0004888">
    <property type="term" value="F:transmembrane signaling receptor activity"/>
    <property type="evidence" value="ECO:0007669"/>
    <property type="project" value="InterPro"/>
</dbReference>
<protein>
    <submittedName>
        <fullName evidence="11">Methyl-accepting chemotaxis protein</fullName>
    </submittedName>
</protein>
<dbReference type="eggNOG" id="COG0840">
    <property type="taxonomic scope" value="Bacteria"/>
</dbReference>
<feature type="transmembrane region" description="Helical" evidence="9">
    <location>
        <begin position="21"/>
        <end position="37"/>
    </location>
</feature>
<dbReference type="PROSITE" id="PS50111">
    <property type="entry name" value="CHEMOTAXIS_TRANSDUC_2"/>
    <property type="match status" value="1"/>
</dbReference>
<dbReference type="SUPFAM" id="SSF58104">
    <property type="entry name" value="Methyl-accepting chemotaxis protein (MCP) signaling domain"/>
    <property type="match status" value="1"/>
</dbReference>
<keyword evidence="4 9" id="KW-0472">Membrane</keyword>
<dbReference type="RefSeq" id="WP_015047351.1">
    <property type="nucleotide sequence ID" value="NC_018868.3"/>
</dbReference>
<dbReference type="EMBL" id="CP003746">
    <property type="protein sequence ID" value="AFU99187.1"/>
    <property type="molecule type" value="Genomic_DNA"/>
</dbReference>
<dbReference type="Pfam" id="PF00015">
    <property type="entry name" value="MCPsignal"/>
    <property type="match status" value="1"/>
</dbReference>
<feature type="transmembrane region" description="Helical" evidence="9">
    <location>
        <begin position="151"/>
        <end position="169"/>
    </location>
</feature>
<comment type="subcellular location">
    <subcellularLocation>
        <location evidence="1">Membrane</location>
        <topology evidence="1">Multi-pass membrane protein</topology>
    </subcellularLocation>
</comment>
<dbReference type="Proteomes" id="UP000000466">
    <property type="component" value="Chromosome"/>
</dbReference>
<dbReference type="FunFam" id="1.10.287.950:FF:000001">
    <property type="entry name" value="Methyl-accepting chemotaxis sensory transducer"/>
    <property type="match status" value="1"/>
</dbReference>
<evidence type="ECO:0000256" key="7">
    <source>
        <dbReference type="PROSITE-ProRule" id="PRU00284"/>
    </source>
</evidence>
<evidence type="ECO:0000256" key="2">
    <source>
        <dbReference type="ARBA" id="ARBA00022692"/>
    </source>
</evidence>
<sequence>MQNTPVKTSPLQAHYEKADQLLLISVYGCALMGLGLASLFDLWVLAIVVGGGTAAACTFFVKAMPGSPMTRVVIAAAFVLMSALHIHLANGMIEAHFIIFVLLALLAYYRDWLPLLVMAGGIAVHHLGFYAMQQAGGSVFVLDSPDRSWGIILFHAFYVVVETGVLLWMCIDLKAQAEVAFDLKNTAAELTQSEHVDLTRRCSSDTHELTRNFNGFIDAVHQLVSDANHSCTTIARGGQQLDQLTHDMHHRSTEQQQQSEQIASASQALAESIHQVASRAQDAANETQQADQDAREGSQCSQDTHNAISDLEAQVNQAVKAITELANETSNIGSMLDVIRGIAEQTNLLALNAAIEAARAGEQGRGFAVVADEVRTLASRTQQSTEEIQGMIQRLQKGSKATVDAMAASQQGVGICVTNIDRTRALLGNIANAIATIASMNDAIAEATAEQTSAINGVRDNAVTIKHSSDANRQQLSELLSTASELQSAGTSMQQQIGRFKIS</sequence>
<dbReference type="PANTHER" id="PTHR32089">
    <property type="entry name" value="METHYL-ACCEPTING CHEMOTAXIS PROTEIN MCPB"/>
    <property type="match status" value="1"/>
</dbReference>
<keyword evidence="12" id="KW-1185">Reference proteome</keyword>
<dbReference type="GO" id="GO:0006935">
    <property type="term" value="P:chemotaxis"/>
    <property type="evidence" value="ECO:0007669"/>
    <property type="project" value="InterPro"/>
</dbReference>
<keyword evidence="2 9" id="KW-0812">Transmembrane</keyword>
<accession>K4KZ59</accession>
<dbReference type="Gene3D" id="1.10.287.950">
    <property type="entry name" value="Methyl-accepting chemotaxis protein"/>
    <property type="match status" value="1"/>
</dbReference>
<feature type="domain" description="Methyl-accepting transducer" evidence="10">
    <location>
        <begin position="230"/>
        <end position="466"/>
    </location>
</feature>
<evidence type="ECO:0000256" key="4">
    <source>
        <dbReference type="ARBA" id="ARBA00023136"/>
    </source>
</evidence>
<feature type="transmembrane region" description="Helical" evidence="9">
    <location>
        <begin position="112"/>
        <end position="131"/>
    </location>
</feature>
<evidence type="ECO:0000256" key="6">
    <source>
        <dbReference type="ARBA" id="ARBA00029447"/>
    </source>
</evidence>
<dbReference type="PANTHER" id="PTHR32089:SF119">
    <property type="entry name" value="METHYL-ACCEPTING CHEMOTAXIS PROTEIN CTPL"/>
    <property type="match status" value="1"/>
</dbReference>
<dbReference type="InterPro" id="IPR004089">
    <property type="entry name" value="MCPsignal_dom"/>
</dbReference>
<dbReference type="GO" id="GO:0016020">
    <property type="term" value="C:membrane"/>
    <property type="evidence" value="ECO:0007669"/>
    <property type="project" value="UniProtKB-SubCell"/>
</dbReference>
<feature type="transmembrane region" description="Helical" evidence="9">
    <location>
        <begin position="73"/>
        <end position="106"/>
    </location>
</feature>
<dbReference type="HOGENOM" id="CLU_000445_137_4_6"/>
<evidence type="ECO:0000256" key="3">
    <source>
        <dbReference type="ARBA" id="ARBA00022989"/>
    </source>
</evidence>
<evidence type="ECO:0000256" key="9">
    <source>
        <dbReference type="SAM" id="Phobius"/>
    </source>
</evidence>
<keyword evidence="3 9" id="KW-1133">Transmembrane helix</keyword>
<name>K4KZ59_SIMAS</name>
<dbReference type="KEGG" id="saga:M5M_10030"/>
<dbReference type="STRING" id="1117647.M5M_10030"/>
<dbReference type="CDD" id="cd11386">
    <property type="entry name" value="MCP_signal"/>
    <property type="match status" value="1"/>
</dbReference>
<dbReference type="GO" id="GO:0007165">
    <property type="term" value="P:signal transduction"/>
    <property type="evidence" value="ECO:0007669"/>
    <property type="project" value="UniProtKB-KW"/>
</dbReference>
<dbReference type="PRINTS" id="PR00260">
    <property type="entry name" value="CHEMTRNSDUCR"/>
</dbReference>
<evidence type="ECO:0000313" key="11">
    <source>
        <dbReference type="EMBL" id="AFU99187.1"/>
    </source>
</evidence>
<evidence type="ECO:0000313" key="12">
    <source>
        <dbReference type="Proteomes" id="UP000000466"/>
    </source>
</evidence>
<evidence type="ECO:0000256" key="1">
    <source>
        <dbReference type="ARBA" id="ARBA00004141"/>
    </source>
</evidence>
<evidence type="ECO:0000259" key="10">
    <source>
        <dbReference type="PROSITE" id="PS50111"/>
    </source>
</evidence>
<dbReference type="InterPro" id="IPR004090">
    <property type="entry name" value="Chemotax_Me-accpt_rcpt"/>
</dbReference>
<evidence type="ECO:0000256" key="8">
    <source>
        <dbReference type="SAM" id="MobiDB-lite"/>
    </source>
</evidence>